<dbReference type="AlphaFoldDB" id="A0A1T4V2I2"/>
<dbReference type="NCBIfam" id="NF006592">
    <property type="entry name" value="PRK09125.1"/>
    <property type="match status" value="1"/>
</dbReference>
<keyword evidence="3" id="KW-0227">DNA damage</keyword>
<dbReference type="Pfam" id="PF14743">
    <property type="entry name" value="DNA_ligase_OB_2"/>
    <property type="match status" value="1"/>
</dbReference>
<proteinExistence type="predicted"/>
<keyword evidence="2" id="KW-0235">DNA replication</keyword>
<dbReference type="SUPFAM" id="SSF56091">
    <property type="entry name" value="DNA ligase/mRNA capping enzyme, catalytic domain"/>
    <property type="match status" value="1"/>
</dbReference>
<dbReference type="GO" id="GO:0006260">
    <property type="term" value="P:DNA replication"/>
    <property type="evidence" value="ECO:0007669"/>
    <property type="project" value="UniProtKB-KW"/>
</dbReference>
<evidence type="ECO:0000259" key="5">
    <source>
        <dbReference type="Pfam" id="PF14743"/>
    </source>
</evidence>
<dbReference type="CDD" id="cd07896">
    <property type="entry name" value="Adenylation_kDNA_ligase_like"/>
    <property type="match status" value="1"/>
</dbReference>
<evidence type="ECO:0000313" key="7">
    <source>
        <dbReference type="Proteomes" id="UP000190162"/>
    </source>
</evidence>
<dbReference type="PANTHER" id="PTHR47810:SF1">
    <property type="entry name" value="DNA LIGASE B"/>
    <property type="match status" value="1"/>
</dbReference>
<dbReference type="SUPFAM" id="SSF50249">
    <property type="entry name" value="Nucleic acid-binding proteins"/>
    <property type="match status" value="1"/>
</dbReference>
<dbReference type="GO" id="GO:0016874">
    <property type="term" value="F:ligase activity"/>
    <property type="evidence" value="ECO:0007669"/>
    <property type="project" value="UniProtKB-KW"/>
</dbReference>
<keyword evidence="1 6" id="KW-0436">Ligase</keyword>
<keyword evidence="7" id="KW-1185">Reference proteome</keyword>
<evidence type="ECO:0000313" key="6">
    <source>
        <dbReference type="EMBL" id="SKA59165.1"/>
    </source>
</evidence>
<accession>A0A1T4V2I2</accession>
<dbReference type="InterPro" id="IPR050326">
    <property type="entry name" value="NAD_dep_DNA_ligaseB"/>
</dbReference>
<protein>
    <submittedName>
        <fullName evidence="6">DNA ligase-1</fullName>
    </submittedName>
</protein>
<organism evidence="6 7">
    <name type="scientific">Enterovibrio nigricans DSM 22720</name>
    <dbReference type="NCBI Taxonomy" id="1121868"/>
    <lineage>
        <taxon>Bacteria</taxon>
        <taxon>Pseudomonadati</taxon>
        <taxon>Pseudomonadota</taxon>
        <taxon>Gammaproteobacteria</taxon>
        <taxon>Vibrionales</taxon>
        <taxon>Vibrionaceae</taxon>
        <taxon>Enterovibrio</taxon>
    </lineage>
</organism>
<dbReference type="Gene3D" id="2.40.50.140">
    <property type="entry name" value="Nucleic acid-binding proteins"/>
    <property type="match status" value="1"/>
</dbReference>
<feature type="domain" description="DNA ligase OB-like" evidence="5">
    <location>
        <begin position="217"/>
        <end position="280"/>
    </location>
</feature>
<dbReference type="CDD" id="cd08041">
    <property type="entry name" value="OBF_kDNA_ligase_like"/>
    <property type="match status" value="1"/>
</dbReference>
<dbReference type="InterPro" id="IPR029319">
    <property type="entry name" value="DNA_ligase_OB"/>
</dbReference>
<dbReference type="EMBL" id="FUXU01000044">
    <property type="protein sequence ID" value="SKA59165.1"/>
    <property type="molecule type" value="Genomic_DNA"/>
</dbReference>
<sequence length="289" mass="32577">MYSTILTATVALTLSNTTSALTLNNQVFEPQLAKNYEHGVYENWSSYLYSEKLDGIRAIWDGEKLMTRAGNKIAAPVWFTKSLPDTVLEGELWAGRGKFEHTLSVVMDDQPDENAWQAIQFMVFELPLHKGDFETRYQSIVDVVNRIDKTHLRYVPHFPAVSELHINGMLIEIDKYGGEGLMLRHRDKVYVQGRSDAMVKLKIAQDAEAEVIGYVAGKGKHEGRMGALIVKLLDGTTFKIGSGFSDMERDNPPALGTLVTYRYNGFTKNGIPKFARFVRVDITKQQNPL</sequence>
<evidence type="ECO:0000256" key="4">
    <source>
        <dbReference type="ARBA" id="ARBA00023204"/>
    </source>
</evidence>
<evidence type="ECO:0000256" key="3">
    <source>
        <dbReference type="ARBA" id="ARBA00022763"/>
    </source>
</evidence>
<dbReference type="Gene3D" id="3.30.470.30">
    <property type="entry name" value="DNA ligase/mRNA capping enzyme"/>
    <property type="match status" value="1"/>
</dbReference>
<dbReference type="PANTHER" id="PTHR47810">
    <property type="entry name" value="DNA LIGASE"/>
    <property type="match status" value="1"/>
</dbReference>
<keyword evidence="4" id="KW-0234">DNA repair</keyword>
<dbReference type="Proteomes" id="UP000190162">
    <property type="component" value="Unassembled WGS sequence"/>
</dbReference>
<dbReference type="InterPro" id="IPR012340">
    <property type="entry name" value="NA-bd_OB-fold"/>
</dbReference>
<dbReference type="GO" id="GO:0006281">
    <property type="term" value="P:DNA repair"/>
    <property type="evidence" value="ECO:0007669"/>
    <property type="project" value="UniProtKB-KW"/>
</dbReference>
<reference evidence="7" key="1">
    <citation type="submission" date="2017-02" db="EMBL/GenBank/DDBJ databases">
        <authorList>
            <person name="Varghese N."/>
            <person name="Submissions S."/>
        </authorList>
    </citation>
    <scope>NUCLEOTIDE SEQUENCE [LARGE SCALE GENOMIC DNA]</scope>
    <source>
        <strain evidence="7">DSM 22720</strain>
    </source>
</reference>
<evidence type="ECO:0000256" key="2">
    <source>
        <dbReference type="ARBA" id="ARBA00022705"/>
    </source>
</evidence>
<dbReference type="Gene3D" id="3.30.1490.70">
    <property type="match status" value="1"/>
</dbReference>
<gene>
    <name evidence="6" type="ORF">SAMN02745132_03083</name>
</gene>
<evidence type="ECO:0000256" key="1">
    <source>
        <dbReference type="ARBA" id="ARBA00022598"/>
    </source>
</evidence>
<name>A0A1T4V2I2_9GAMM</name>